<dbReference type="OrthoDB" id="271821at2"/>
<evidence type="ECO:0000313" key="2">
    <source>
        <dbReference type="EMBL" id="PSB16312.1"/>
    </source>
</evidence>
<dbReference type="Proteomes" id="UP000238634">
    <property type="component" value="Unassembled WGS sequence"/>
</dbReference>
<protein>
    <submittedName>
        <fullName evidence="2">Transposase</fullName>
    </submittedName>
</protein>
<keyword evidence="3" id="KW-1185">Reference proteome</keyword>
<dbReference type="RefSeq" id="WP_073073770.1">
    <property type="nucleotide sequence ID" value="NZ_MPPI01000025.1"/>
</dbReference>
<dbReference type="InterPro" id="IPR024442">
    <property type="entry name" value="Transposase_Zn_ribbon"/>
</dbReference>
<organism evidence="2 3">
    <name type="scientific">Phormidesmis priestleyi ULC007</name>
    <dbReference type="NCBI Taxonomy" id="1920490"/>
    <lineage>
        <taxon>Bacteria</taxon>
        <taxon>Bacillati</taxon>
        <taxon>Cyanobacteriota</taxon>
        <taxon>Cyanophyceae</taxon>
        <taxon>Leptolyngbyales</taxon>
        <taxon>Leptolyngbyaceae</taxon>
        <taxon>Phormidesmis</taxon>
    </lineage>
</organism>
<dbReference type="EMBL" id="PVWG01000044">
    <property type="protein sequence ID" value="PSB16312.1"/>
    <property type="molecule type" value="Genomic_DNA"/>
</dbReference>
<accession>A0A2T1D725</accession>
<comment type="caution">
    <text evidence="2">The sequence shown here is derived from an EMBL/GenBank/DDBJ whole genome shotgun (WGS) entry which is preliminary data.</text>
</comment>
<dbReference type="AlphaFoldDB" id="A0A2T1D725"/>
<gene>
    <name evidence="2" type="ORF">C7B65_22060</name>
</gene>
<evidence type="ECO:0000313" key="3">
    <source>
        <dbReference type="Proteomes" id="UP000238634"/>
    </source>
</evidence>
<feature type="domain" description="Transposase zinc-ribbon" evidence="1">
    <location>
        <begin position="4"/>
        <end position="45"/>
    </location>
</feature>
<name>A0A2T1D725_9CYAN</name>
<dbReference type="Pfam" id="PF12760">
    <property type="entry name" value="Zn_ribbon_IS1595"/>
    <property type="match status" value="1"/>
</dbReference>
<sequence length="126" mass="14693">MFETHEECLACLEKIRWNGTPICPYCGSTKATKYKIEHRYRCNGCFTSYSVTVGTLFHKTHLDLRKWFRAILLLCKLDREISIRKLAQEIQVNRATASLIVDRVQNAPLDQVEILREIVHILETLD</sequence>
<evidence type="ECO:0000259" key="1">
    <source>
        <dbReference type="Pfam" id="PF12760"/>
    </source>
</evidence>
<dbReference type="STRING" id="1920490.GCA_001895925_01194"/>
<reference evidence="2 3" key="1">
    <citation type="submission" date="2018-02" db="EMBL/GenBank/DDBJ databases">
        <authorList>
            <person name="Cohen D.B."/>
            <person name="Kent A.D."/>
        </authorList>
    </citation>
    <scope>NUCLEOTIDE SEQUENCE [LARGE SCALE GENOMIC DNA]</scope>
    <source>
        <strain evidence="2 3">ULC007</strain>
    </source>
</reference>
<proteinExistence type="predicted"/>
<reference evidence="2 3" key="2">
    <citation type="submission" date="2018-03" db="EMBL/GenBank/DDBJ databases">
        <title>The ancient ancestry and fast evolution of plastids.</title>
        <authorList>
            <person name="Moore K.R."/>
            <person name="Magnabosco C."/>
            <person name="Momper L."/>
            <person name="Gold D.A."/>
            <person name="Bosak T."/>
            <person name="Fournier G.P."/>
        </authorList>
    </citation>
    <scope>NUCLEOTIDE SEQUENCE [LARGE SCALE GENOMIC DNA]</scope>
    <source>
        <strain evidence="2 3">ULC007</strain>
    </source>
</reference>